<dbReference type="PROSITE" id="PS50012">
    <property type="entry name" value="RCC1_3"/>
    <property type="match status" value="2"/>
</dbReference>
<dbReference type="Gene3D" id="2.130.10.30">
    <property type="entry name" value="Regulator of chromosome condensation 1/beta-lactamase-inhibitor protein II"/>
    <property type="match status" value="1"/>
</dbReference>
<feature type="repeat" description="RCC1" evidence="1">
    <location>
        <begin position="282"/>
        <end position="345"/>
    </location>
</feature>
<evidence type="ECO:0000313" key="3">
    <source>
        <dbReference type="Proteomes" id="UP000193144"/>
    </source>
</evidence>
<organism evidence="2 3">
    <name type="scientific">Clohesyomyces aquaticus</name>
    <dbReference type="NCBI Taxonomy" id="1231657"/>
    <lineage>
        <taxon>Eukaryota</taxon>
        <taxon>Fungi</taxon>
        <taxon>Dikarya</taxon>
        <taxon>Ascomycota</taxon>
        <taxon>Pezizomycotina</taxon>
        <taxon>Dothideomycetes</taxon>
        <taxon>Pleosporomycetidae</taxon>
        <taxon>Pleosporales</taxon>
        <taxon>Lindgomycetaceae</taxon>
        <taxon>Clohesyomyces</taxon>
    </lineage>
</organism>
<dbReference type="PANTHER" id="PTHR47563:SF1">
    <property type="entry name" value="PROTEIN FMP25, MITOCHONDRIAL"/>
    <property type="match status" value="1"/>
</dbReference>
<name>A0A1Y1ZRB6_9PLEO</name>
<dbReference type="STRING" id="1231657.A0A1Y1ZRB6"/>
<dbReference type="InterPro" id="IPR053245">
    <property type="entry name" value="MitoProcess-Associated"/>
</dbReference>
<dbReference type="GO" id="GO:0005743">
    <property type="term" value="C:mitochondrial inner membrane"/>
    <property type="evidence" value="ECO:0007669"/>
    <property type="project" value="TreeGrafter"/>
</dbReference>
<dbReference type="InterPro" id="IPR000408">
    <property type="entry name" value="Reg_chr_condens"/>
</dbReference>
<dbReference type="OrthoDB" id="10256179at2759"/>
<dbReference type="InterPro" id="IPR009091">
    <property type="entry name" value="RCC1/BLIP-II"/>
</dbReference>
<gene>
    <name evidence="2" type="ORF">BCR34DRAFT_563336</name>
</gene>
<dbReference type="EMBL" id="MCFA01000048">
    <property type="protein sequence ID" value="ORY12770.1"/>
    <property type="molecule type" value="Genomic_DNA"/>
</dbReference>
<accession>A0A1Y1ZRB6</accession>
<evidence type="ECO:0000256" key="1">
    <source>
        <dbReference type="PROSITE-ProRule" id="PRU00235"/>
    </source>
</evidence>
<dbReference type="PROSITE" id="PS00626">
    <property type="entry name" value="RCC1_2"/>
    <property type="match status" value="1"/>
</dbReference>
<feature type="repeat" description="RCC1" evidence="1">
    <location>
        <begin position="346"/>
        <end position="407"/>
    </location>
</feature>
<comment type="caution">
    <text evidence="2">The sequence shown here is derived from an EMBL/GenBank/DDBJ whole genome shotgun (WGS) entry which is preliminary data.</text>
</comment>
<protein>
    <submittedName>
        <fullName evidence="2">Regulator of chromosome condensation 1/beta-lactamase-inhibitor protein II</fullName>
    </submittedName>
</protein>
<sequence>MMLGATCLSRTTSRAPHAARYCRNVSTRTRPQTRAAIHPYAQRRQQHFVRSVAAVTALWGSATAWQWYHGGSFFREVHAEEPPEEKELNFEQPRRQAAHPEDNRAIISSQHLQVTKSWENPGLYAWGSNSGKVVAPDSDEAFVKTPRRMPFFDGVLLRDIKLDRNFAAAIDEKGDLLQWGTAFSNNAKEPTRTLRGHNLVSIAISRDRIIALSKSGKVYSIPVSREEQKNGPKPPSTSYIPFWGGSNDISYRDRTPSSLGWNERVISISSGLDHALVLTSSGRVFSFASGNEHFPSKGQLGVPGLSWENRPAGSFDLPHEVSTLKGFPISKIAAGDYHSLVCDSGGRAFGFGDNSSGQLGLDFNPESLYIDAPSLLPTHKLYSGTAQTASVTNVFAGGNTSFVTIDAVKNASSASPSPRDLGRITADTWAFGFGLTGQLATGRWTHTQSTPTKVPAFSGLFEWDETTNSVVPIRLAYLSIGASHAAAVMANIPSVVVPPSSSPSSSLRSKIPLPLSSRSNKLTENDTNWGRDILFWGNNEFYQIGTGKRNNVSTPTYLQPLDQRAEEERSMSVFGGWGPGGRDKEKEMHRFQITARSRVRLGSGRTVEVEQKVECGRGVTAVYSAV</sequence>
<dbReference type="Proteomes" id="UP000193144">
    <property type="component" value="Unassembled WGS sequence"/>
</dbReference>
<reference evidence="2 3" key="1">
    <citation type="submission" date="2016-07" db="EMBL/GenBank/DDBJ databases">
        <title>Pervasive Adenine N6-methylation of Active Genes in Fungi.</title>
        <authorList>
            <consortium name="DOE Joint Genome Institute"/>
            <person name="Mondo S.J."/>
            <person name="Dannebaum R.O."/>
            <person name="Kuo R.C."/>
            <person name="Labutti K."/>
            <person name="Haridas S."/>
            <person name="Kuo A."/>
            <person name="Salamov A."/>
            <person name="Ahrendt S.R."/>
            <person name="Lipzen A."/>
            <person name="Sullivan W."/>
            <person name="Andreopoulos W.B."/>
            <person name="Clum A."/>
            <person name="Lindquist E."/>
            <person name="Daum C."/>
            <person name="Ramamoorthy G.K."/>
            <person name="Gryganskyi A."/>
            <person name="Culley D."/>
            <person name="Magnuson J.K."/>
            <person name="James T.Y."/>
            <person name="O'Malley M.A."/>
            <person name="Stajich J.E."/>
            <person name="Spatafora J.W."/>
            <person name="Visel A."/>
            <person name="Grigoriev I.V."/>
        </authorList>
    </citation>
    <scope>NUCLEOTIDE SEQUENCE [LARGE SCALE GENOMIC DNA]</scope>
    <source>
        <strain evidence="2 3">CBS 115471</strain>
    </source>
</reference>
<evidence type="ECO:0000313" key="2">
    <source>
        <dbReference type="EMBL" id="ORY12770.1"/>
    </source>
</evidence>
<dbReference type="GO" id="GO:0034551">
    <property type="term" value="P:mitochondrial respiratory chain complex III assembly"/>
    <property type="evidence" value="ECO:0007669"/>
    <property type="project" value="TreeGrafter"/>
</dbReference>
<dbReference type="Pfam" id="PF13540">
    <property type="entry name" value="RCC1_2"/>
    <property type="match status" value="2"/>
</dbReference>
<keyword evidence="3" id="KW-1185">Reference proteome</keyword>
<dbReference type="AlphaFoldDB" id="A0A1Y1ZRB6"/>
<dbReference type="Pfam" id="PF00415">
    <property type="entry name" value="RCC1"/>
    <property type="match status" value="1"/>
</dbReference>
<dbReference type="PANTHER" id="PTHR47563">
    <property type="entry name" value="PROTEIN FMP25, MITOCHONDRIAL"/>
    <property type="match status" value="1"/>
</dbReference>
<dbReference type="SUPFAM" id="SSF50985">
    <property type="entry name" value="RCC1/BLIP-II"/>
    <property type="match status" value="1"/>
</dbReference>
<proteinExistence type="predicted"/>